<gene>
    <name evidence="1" type="ORF">M7I_3249</name>
</gene>
<protein>
    <submittedName>
        <fullName evidence="1">Uncharacterized protein</fullName>
    </submittedName>
</protein>
<name>H0EL13_GLAL7</name>
<dbReference type="AlphaFoldDB" id="H0EL13"/>
<evidence type="ECO:0000313" key="1">
    <source>
        <dbReference type="EMBL" id="EHL00856.1"/>
    </source>
</evidence>
<keyword evidence="2" id="KW-1185">Reference proteome</keyword>
<dbReference type="Proteomes" id="UP000005446">
    <property type="component" value="Unassembled WGS sequence"/>
</dbReference>
<proteinExistence type="predicted"/>
<organism evidence="1 2">
    <name type="scientific">Glarea lozoyensis (strain ATCC 74030 / MF5533)</name>
    <dbReference type="NCBI Taxonomy" id="1104152"/>
    <lineage>
        <taxon>Eukaryota</taxon>
        <taxon>Fungi</taxon>
        <taxon>Dikarya</taxon>
        <taxon>Ascomycota</taxon>
        <taxon>Pezizomycotina</taxon>
        <taxon>Leotiomycetes</taxon>
        <taxon>Helotiales</taxon>
        <taxon>Helotiaceae</taxon>
        <taxon>Glarea</taxon>
    </lineage>
</organism>
<reference evidence="1 2" key="1">
    <citation type="journal article" date="2012" name="Eukaryot. Cell">
        <title>Genome sequence of the fungus Glarea lozoyensis: the first genome sequence of a species from the Helotiaceae family.</title>
        <authorList>
            <person name="Youssar L."/>
            <person name="Gruening B.A."/>
            <person name="Erxleben A."/>
            <person name="Guenther S."/>
            <person name="Huettel W."/>
        </authorList>
    </citation>
    <scope>NUCLEOTIDE SEQUENCE [LARGE SCALE GENOMIC DNA]</scope>
    <source>
        <strain evidence="2">ATCC 74030 / MF5533</strain>
    </source>
</reference>
<accession>H0EL13</accession>
<comment type="caution">
    <text evidence="1">The sequence shown here is derived from an EMBL/GenBank/DDBJ whole genome shotgun (WGS) entry which is preliminary data.</text>
</comment>
<dbReference type="InParanoid" id="H0EL13"/>
<dbReference type="HOGENOM" id="CLU_2885972_0_0_1"/>
<sequence length="63" mass="7309">MLLFIDDPYSLEQLRDPRMNLSVVRPLVDKLYELDDVSVVRSSGIGHSTCRGDRCIRRQILTF</sequence>
<dbReference type="OrthoDB" id="2373987at2759"/>
<evidence type="ECO:0000313" key="2">
    <source>
        <dbReference type="Proteomes" id="UP000005446"/>
    </source>
</evidence>
<dbReference type="EMBL" id="AGUE01000073">
    <property type="protein sequence ID" value="EHL00856.1"/>
    <property type="molecule type" value="Genomic_DNA"/>
</dbReference>